<dbReference type="PROSITE" id="PS50088">
    <property type="entry name" value="ANK_REPEAT"/>
    <property type="match status" value="3"/>
</dbReference>
<dbReference type="InterPro" id="IPR002110">
    <property type="entry name" value="Ankyrin_rpt"/>
</dbReference>
<dbReference type="InterPro" id="IPR036770">
    <property type="entry name" value="Ankyrin_rpt-contain_sf"/>
</dbReference>
<evidence type="ECO:0000256" key="1">
    <source>
        <dbReference type="ARBA" id="ARBA00022737"/>
    </source>
</evidence>
<keyword evidence="2 3" id="KW-0040">ANK repeat</keyword>
<dbReference type="SMART" id="SM00248">
    <property type="entry name" value="ANK"/>
    <property type="match status" value="7"/>
</dbReference>
<feature type="repeat" description="ANK" evidence="3">
    <location>
        <begin position="355"/>
        <end position="389"/>
    </location>
</feature>
<dbReference type="AlphaFoldDB" id="A0A9W9CLD7"/>
<dbReference type="Pfam" id="PF12796">
    <property type="entry name" value="Ank_2"/>
    <property type="match status" value="2"/>
</dbReference>
<evidence type="ECO:0000256" key="3">
    <source>
        <dbReference type="PROSITE-ProRule" id="PRU00023"/>
    </source>
</evidence>
<keyword evidence="1" id="KW-0677">Repeat</keyword>
<comment type="caution">
    <text evidence="4">The sequence shown here is derived from an EMBL/GenBank/DDBJ whole genome shotgun (WGS) entry which is preliminary data.</text>
</comment>
<name>A0A9W9CLD7_9PLEO</name>
<sequence length="537" mass="58481">MDPLSIASGVIAVLTASGNTVQGLEKIWDLRHRSVEFVGLWNQVNGVRALLWGTEIALRNIKDDEQRTPRVQDCLSNIDELVSQAIQVFAVLDKAIRDVDSKNGNGATKKPSKRSWLRRKSKLTHLTSQVSILVVSLNAALSILQGVQSSVAAGQTALKIDLVLSKVEALAARPPEISPVPPLDVQYAAIKGQNEIYECLLYEKADPFFRDQSGMMAVQPGIDRALSGSDLDRNASGTALTSSGLFKTSENLDQQGFTLLHLIVLELQYLDLEMVLKYYPIDIDAPDANGRTPLLWAAWRGDVASVSLLLKYGAGVDKIDDQLWTPLAKACKAGHIGAAQCLLEADASVTIATLQGFQPIHHASDNKPSGARIVQELLSRGADPNAYSKAYGTPLHNAANRGSVDSIRCLLANGSDINAVDGDGDTPSMVALCCWNEPAFFHLVKSGSRLDIARTSGHNVVHFAVWFASVNVWDLLMSYADIGKLHNLDLRVLHNGHDISACFEQCRALRFPGKRDLDKEAPMFRRMMQAFGIQATP</sequence>
<dbReference type="Proteomes" id="UP001140560">
    <property type="component" value="Unassembled WGS sequence"/>
</dbReference>
<accession>A0A9W9CLD7</accession>
<organism evidence="4 5">
    <name type="scientific">Neocucurbitaria cava</name>
    <dbReference type="NCBI Taxonomy" id="798079"/>
    <lineage>
        <taxon>Eukaryota</taxon>
        <taxon>Fungi</taxon>
        <taxon>Dikarya</taxon>
        <taxon>Ascomycota</taxon>
        <taxon>Pezizomycotina</taxon>
        <taxon>Dothideomycetes</taxon>
        <taxon>Pleosporomycetidae</taxon>
        <taxon>Pleosporales</taxon>
        <taxon>Pleosporineae</taxon>
        <taxon>Cucurbitariaceae</taxon>
        <taxon>Neocucurbitaria</taxon>
    </lineage>
</organism>
<dbReference type="PANTHER" id="PTHR24161:SF121">
    <property type="entry name" value="M-PHASE PHOSPHOPROTEIN 8"/>
    <property type="match status" value="1"/>
</dbReference>
<evidence type="ECO:0000313" key="5">
    <source>
        <dbReference type="Proteomes" id="UP001140560"/>
    </source>
</evidence>
<dbReference type="SUPFAM" id="SSF48403">
    <property type="entry name" value="Ankyrin repeat"/>
    <property type="match status" value="1"/>
</dbReference>
<keyword evidence="5" id="KW-1185">Reference proteome</keyword>
<evidence type="ECO:0008006" key="6">
    <source>
        <dbReference type="Google" id="ProtNLM"/>
    </source>
</evidence>
<dbReference type="PROSITE" id="PS50297">
    <property type="entry name" value="ANK_REP_REGION"/>
    <property type="match status" value="3"/>
</dbReference>
<feature type="repeat" description="ANK" evidence="3">
    <location>
        <begin position="390"/>
        <end position="422"/>
    </location>
</feature>
<dbReference type="GO" id="GO:0019706">
    <property type="term" value="F:protein-cysteine S-palmitoyltransferase activity"/>
    <property type="evidence" value="ECO:0007669"/>
    <property type="project" value="UniProtKB-EC"/>
</dbReference>
<evidence type="ECO:0000313" key="4">
    <source>
        <dbReference type="EMBL" id="KAJ4368223.1"/>
    </source>
</evidence>
<dbReference type="Gene3D" id="1.25.40.20">
    <property type="entry name" value="Ankyrin repeat-containing domain"/>
    <property type="match status" value="2"/>
</dbReference>
<evidence type="ECO:0000256" key="2">
    <source>
        <dbReference type="ARBA" id="ARBA00023043"/>
    </source>
</evidence>
<dbReference type="EMBL" id="JAPEUY010000011">
    <property type="protein sequence ID" value="KAJ4368223.1"/>
    <property type="molecule type" value="Genomic_DNA"/>
</dbReference>
<gene>
    <name evidence="4" type="ORF">N0V83_006579</name>
</gene>
<proteinExistence type="predicted"/>
<dbReference type="OrthoDB" id="3793901at2759"/>
<reference evidence="4" key="1">
    <citation type="submission" date="2022-10" db="EMBL/GenBank/DDBJ databases">
        <title>Tapping the CABI collections for fungal endophytes: first genome assemblies for Collariella, Neodidymelliopsis, Ascochyta clinopodiicola, Didymella pomorum, Didymosphaeria variabile, Neocosmospora piperis and Neocucurbitaria cava.</title>
        <authorList>
            <person name="Hill R."/>
        </authorList>
    </citation>
    <scope>NUCLEOTIDE SEQUENCE</scope>
    <source>
        <strain evidence="4">IMI 356814</strain>
    </source>
</reference>
<protein>
    <recommendedName>
        <fullName evidence="6">Ankyrin repeat protein</fullName>
    </recommendedName>
</protein>
<feature type="repeat" description="ANK" evidence="3">
    <location>
        <begin position="289"/>
        <end position="321"/>
    </location>
</feature>
<dbReference type="PANTHER" id="PTHR24161">
    <property type="entry name" value="ANK_REP_REGION DOMAIN-CONTAINING PROTEIN-RELATED"/>
    <property type="match status" value="1"/>
</dbReference>